<dbReference type="Gene3D" id="1.10.510.10">
    <property type="entry name" value="Transferase(Phosphotransferase) domain 1"/>
    <property type="match status" value="1"/>
</dbReference>
<dbReference type="EMBL" id="JAUDZG010000001">
    <property type="protein sequence ID" value="KAK3311532.1"/>
    <property type="molecule type" value="Genomic_DNA"/>
</dbReference>
<name>A0AAJ0H4D7_9PEZI</name>
<comment type="caution">
    <text evidence="1">The sequence shown here is derived from an EMBL/GenBank/DDBJ whole genome shotgun (WGS) entry which is preliminary data.</text>
</comment>
<dbReference type="Proteomes" id="UP001273166">
    <property type="component" value="Unassembled WGS sequence"/>
</dbReference>
<reference evidence="1" key="2">
    <citation type="submission" date="2023-06" db="EMBL/GenBank/DDBJ databases">
        <authorList>
            <consortium name="Lawrence Berkeley National Laboratory"/>
            <person name="Mondo S.J."/>
            <person name="Hensen N."/>
            <person name="Bonometti L."/>
            <person name="Westerberg I."/>
            <person name="Brannstrom I.O."/>
            <person name="Guillou S."/>
            <person name="Cros-Aarteil S."/>
            <person name="Calhoun S."/>
            <person name="Haridas S."/>
            <person name="Kuo A."/>
            <person name="Pangilinan J."/>
            <person name="Riley R."/>
            <person name="Labutti K."/>
            <person name="Andreopoulos B."/>
            <person name="Lipzen A."/>
            <person name="Chen C."/>
            <person name="Yanf M."/>
            <person name="Daum C."/>
            <person name="Ng V."/>
            <person name="Clum A."/>
            <person name="Steindorff A."/>
            <person name="Ohm R."/>
            <person name="Martin F."/>
            <person name="Silar P."/>
            <person name="Natvig D."/>
            <person name="Lalanne C."/>
            <person name="Gautier V."/>
            <person name="Ament-Velasquez S.L."/>
            <person name="Kruys A."/>
            <person name="Hutchinson M.I."/>
            <person name="Powell A.J."/>
            <person name="Barry K."/>
            <person name="Miller A.N."/>
            <person name="Grigoriev I.V."/>
            <person name="Debuchy R."/>
            <person name="Gladieux P."/>
            <person name="Thoren M.H."/>
            <person name="Johannesson H."/>
        </authorList>
    </citation>
    <scope>NUCLEOTIDE SEQUENCE</scope>
    <source>
        <strain evidence="1">CBS 333.67</strain>
    </source>
</reference>
<keyword evidence="2" id="KW-1185">Reference proteome</keyword>
<organism evidence="1 2">
    <name type="scientific">Chaetomium strumarium</name>
    <dbReference type="NCBI Taxonomy" id="1170767"/>
    <lineage>
        <taxon>Eukaryota</taxon>
        <taxon>Fungi</taxon>
        <taxon>Dikarya</taxon>
        <taxon>Ascomycota</taxon>
        <taxon>Pezizomycotina</taxon>
        <taxon>Sordariomycetes</taxon>
        <taxon>Sordariomycetidae</taxon>
        <taxon>Sordariales</taxon>
        <taxon>Chaetomiaceae</taxon>
        <taxon>Chaetomium</taxon>
    </lineage>
</organism>
<proteinExistence type="predicted"/>
<dbReference type="AlphaFoldDB" id="A0AAJ0H4D7"/>
<dbReference type="GeneID" id="87890150"/>
<accession>A0AAJ0H4D7</accession>
<evidence type="ECO:0000313" key="2">
    <source>
        <dbReference type="Proteomes" id="UP001273166"/>
    </source>
</evidence>
<gene>
    <name evidence="1" type="ORF">B0T15DRAFT_79192</name>
</gene>
<evidence type="ECO:0000313" key="1">
    <source>
        <dbReference type="EMBL" id="KAK3311532.1"/>
    </source>
</evidence>
<dbReference type="RefSeq" id="XP_062727312.1">
    <property type="nucleotide sequence ID" value="XM_062871321.1"/>
</dbReference>
<sequence length="61" mass="6733">MIMRVAGTCNQRMPLTRGSEDALSHSVPYNKHLTGTTRYASINTHLGVEQCCPDDMESLGH</sequence>
<reference evidence="1" key="1">
    <citation type="journal article" date="2023" name="Mol. Phylogenet. Evol.">
        <title>Genome-scale phylogeny and comparative genomics of the fungal order Sordariales.</title>
        <authorList>
            <person name="Hensen N."/>
            <person name="Bonometti L."/>
            <person name="Westerberg I."/>
            <person name="Brannstrom I.O."/>
            <person name="Guillou S."/>
            <person name="Cros-Aarteil S."/>
            <person name="Calhoun S."/>
            <person name="Haridas S."/>
            <person name="Kuo A."/>
            <person name="Mondo S."/>
            <person name="Pangilinan J."/>
            <person name="Riley R."/>
            <person name="LaButti K."/>
            <person name="Andreopoulos B."/>
            <person name="Lipzen A."/>
            <person name="Chen C."/>
            <person name="Yan M."/>
            <person name="Daum C."/>
            <person name="Ng V."/>
            <person name="Clum A."/>
            <person name="Steindorff A."/>
            <person name="Ohm R.A."/>
            <person name="Martin F."/>
            <person name="Silar P."/>
            <person name="Natvig D.O."/>
            <person name="Lalanne C."/>
            <person name="Gautier V."/>
            <person name="Ament-Velasquez S.L."/>
            <person name="Kruys A."/>
            <person name="Hutchinson M.I."/>
            <person name="Powell A.J."/>
            <person name="Barry K."/>
            <person name="Miller A.N."/>
            <person name="Grigoriev I.V."/>
            <person name="Debuchy R."/>
            <person name="Gladieux P."/>
            <person name="Hiltunen Thoren M."/>
            <person name="Johannesson H."/>
        </authorList>
    </citation>
    <scope>NUCLEOTIDE SEQUENCE</scope>
    <source>
        <strain evidence="1">CBS 333.67</strain>
    </source>
</reference>
<protein>
    <submittedName>
        <fullName evidence="1">Uncharacterized protein</fullName>
    </submittedName>
</protein>